<comment type="similarity">
    <text evidence="3 10">Belongs to the inositol monophosphatase superfamily.</text>
</comment>
<feature type="binding site" evidence="9">
    <location>
        <position position="73"/>
    </location>
    <ligand>
        <name>Mg(2+)</name>
        <dbReference type="ChEBI" id="CHEBI:18420"/>
        <label>1</label>
        <note>catalytic</note>
    </ligand>
</feature>
<dbReference type="CDD" id="cd01639">
    <property type="entry name" value="IMPase"/>
    <property type="match status" value="1"/>
</dbReference>
<evidence type="ECO:0000256" key="2">
    <source>
        <dbReference type="ARBA" id="ARBA00001946"/>
    </source>
</evidence>
<evidence type="ECO:0000256" key="8">
    <source>
        <dbReference type="ARBA" id="ARBA00022842"/>
    </source>
</evidence>
<dbReference type="InterPro" id="IPR022337">
    <property type="entry name" value="Inositol_monophosphatase_SuhB"/>
</dbReference>
<dbReference type="GO" id="GO:0046854">
    <property type="term" value="P:phosphatidylinositol phosphate biosynthetic process"/>
    <property type="evidence" value="ECO:0007669"/>
    <property type="project" value="InterPro"/>
</dbReference>
<evidence type="ECO:0000256" key="3">
    <source>
        <dbReference type="ARBA" id="ARBA00009759"/>
    </source>
</evidence>
<dbReference type="SUPFAM" id="SSF56655">
    <property type="entry name" value="Carbohydrate phosphatase"/>
    <property type="match status" value="1"/>
</dbReference>
<gene>
    <name evidence="11" type="ORF">GXW79_14325</name>
</gene>
<feature type="binding site" evidence="9">
    <location>
        <position position="223"/>
    </location>
    <ligand>
        <name>Mg(2+)</name>
        <dbReference type="ChEBI" id="CHEBI:18420"/>
        <label>1</label>
        <note>catalytic</note>
    </ligand>
</feature>
<dbReference type="PRINTS" id="PR00377">
    <property type="entry name" value="IMPHPHTASES"/>
</dbReference>
<evidence type="ECO:0000313" key="12">
    <source>
        <dbReference type="Proteomes" id="UP001196068"/>
    </source>
</evidence>
<keyword evidence="12" id="KW-1185">Reference proteome</keyword>
<evidence type="ECO:0000256" key="6">
    <source>
        <dbReference type="ARBA" id="ARBA00022723"/>
    </source>
</evidence>
<evidence type="ECO:0000313" key="11">
    <source>
        <dbReference type="EMBL" id="MBR0656254.1"/>
    </source>
</evidence>
<dbReference type="PANTHER" id="PTHR20854:SF4">
    <property type="entry name" value="INOSITOL-1-MONOPHOSPHATASE-RELATED"/>
    <property type="match status" value="1"/>
</dbReference>
<evidence type="ECO:0000256" key="4">
    <source>
        <dbReference type="ARBA" id="ARBA00013106"/>
    </source>
</evidence>
<dbReference type="PANTHER" id="PTHR20854">
    <property type="entry name" value="INOSITOL MONOPHOSPHATASE"/>
    <property type="match status" value="1"/>
</dbReference>
<dbReference type="GO" id="GO:0007165">
    <property type="term" value="P:signal transduction"/>
    <property type="evidence" value="ECO:0007669"/>
    <property type="project" value="TreeGrafter"/>
</dbReference>
<feature type="binding site" evidence="9">
    <location>
        <position position="92"/>
    </location>
    <ligand>
        <name>Mg(2+)</name>
        <dbReference type="ChEBI" id="CHEBI:18420"/>
        <label>1</label>
        <note>catalytic</note>
    </ligand>
</feature>
<dbReference type="PROSITE" id="PS00630">
    <property type="entry name" value="IMP_2"/>
    <property type="match status" value="1"/>
</dbReference>
<reference evidence="11" key="2">
    <citation type="journal article" date="2021" name="Syst. Appl. Microbiol.">
        <title>Roseomonas hellenica sp. nov., isolated from roots of wild-growing Alkanna tinctoria.</title>
        <authorList>
            <person name="Rat A."/>
            <person name="Naranjo H.D."/>
            <person name="Lebbe L."/>
            <person name="Cnockaert M."/>
            <person name="Krigas N."/>
            <person name="Grigoriadou K."/>
            <person name="Maloupa E."/>
            <person name="Willems A."/>
        </authorList>
    </citation>
    <scope>NUCLEOTIDE SEQUENCE</scope>
    <source>
        <strain evidence="11">LMG 28251</strain>
    </source>
</reference>
<reference evidence="11" key="1">
    <citation type="submission" date="2020-01" db="EMBL/GenBank/DDBJ databases">
        <authorList>
            <person name="Rat A."/>
        </authorList>
    </citation>
    <scope>NUCLEOTIDE SEQUENCE</scope>
    <source>
        <strain evidence="11">LMG 28251</strain>
    </source>
</reference>
<dbReference type="EMBL" id="JAAEDH010000016">
    <property type="protein sequence ID" value="MBR0656254.1"/>
    <property type="molecule type" value="Genomic_DNA"/>
</dbReference>
<dbReference type="InterPro" id="IPR033942">
    <property type="entry name" value="IMPase"/>
</dbReference>
<dbReference type="PRINTS" id="PR01959">
    <property type="entry name" value="SBIMPHPHTASE"/>
</dbReference>
<feature type="binding site" evidence="9">
    <location>
        <position position="93"/>
    </location>
    <ligand>
        <name>Mg(2+)</name>
        <dbReference type="ChEBI" id="CHEBI:18420"/>
        <label>2</label>
    </ligand>
</feature>
<dbReference type="EC" id="3.1.3.25" evidence="4 10"/>
<dbReference type="RefSeq" id="WP_211875100.1">
    <property type="nucleotide sequence ID" value="NZ_JAAEDH010000016.1"/>
</dbReference>
<dbReference type="InterPro" id="IPR000760">
    <property type="entry name" value="Inositol_monophosphatase-like"/>
</dbReference>
<comment type="cofactor">
    <cofactor evidence="2 9 10">
        <name>Mg(2+)</name>
        <dbReference type="ChEBI" id="CHEBI:18420"/>
    </cofactor>
</comment>
<sequence length="276" mass="30149">MAISPRLSPAMQVLTTAITKAGKRLLRDFGEVEQLQVSQKGPGDFVSQADIRAEETLRQELTKARPGWSFLMEESGLHGAADWEYRWVVDPLDGTTNFLHGIPHWCVSVGVEKRISADKTELVAGCVYNPAGDELFWAEKGMGAFLNDKRLRVSGRRNMLEAVFATGIPFASVPRKPEFVAILNALMPQVAGIRRFGAAALDICWVAAGRYDGYWELGIKPWDFAAAQVILREAGGTITDPDGNEPYPAGNIVAGNAAMHPRLREIVAEGIASIRS</sequence>
<organism evidence="11 12">
    <name type="scientific">Plastoroseomonas arctica</name>
    <dbReference type="NCBI Taxonomy" id="1509237"/>
    <lineage>
        <taxon>Bacteria</taxon>
        <taxon>Pseudomonadati</taxon>
        <taxon>Pseudomonadota</taxon>
        <taxon>Alphaproteobacteria</taxon>
        <taxon>Acetobacterales</taxon>
        <taxon>Acetobacteraceae</taxon>
        <taxon>Plastoroseomonas</taxon>
    </lineage>
</organism>
<protein>
    <recommendedName>
        <fullName evidence="5 10">Inositol-1-monophosphatase</fullName>
        <ecNumber evidence="4 10">3.1.3.25</ecNumber>
    </recommendedName>
</protein>
<dbReference type="GO" id="GO:0008934">
    <property type="term" value="F:inositol monophosphate 1-phosphatase activity"/>
    <property type="evidence" value="ECO:0007669"/>
    <property type="project" value="InterPro"/>
</dbReference>
<proteinExistence type="inferred from homology"/>
<comment type="catalytic activity">
    <reaction evidence="1 10">
        <text>a myo-inositol phosphate + H2O = myo-inositol + phosphate</text>
        <dbReference type="Rhea" id="RHEA:24056"/>
        <dbReference type="ChEBI" id="CHEBI:15377"/>
        <dbReference type="ChEBI" id="CHEBI:17268"/>
        <dbReference type="ChEBI" id="CHEBI:43474"/>
        <dbReference type="ChEBI" id="CHEBI:84139"/>
        <dbReference type="EC" id="3.1.3.25"/>
    </reaction>
</comment>
<comment type="caution">
    <text evidence="11">The sequence shown here is derived from an EMBL/GenBank/DDBJ whole genome shotgun (WGS) entry which is preliminary data.</text>
</comment>
<dbReference type="GO" id="GO:0006020">
    <property type="term" value="P:inositol metabolic process"/>
    <property type="evidence" value="ECO:0007669"/>
    <property type="project" value="TreeGrafter"/>
</dbReference>
<dbReference type="InterPro" id="IPR020550">
    <property type="entry name" value="Inositol_monophosphatase_CS"/>
</dbReference>
<dbReference type="AlphaFoldDB" id="A0AAF1JXM8"/>
<feature type="binding site" evidence="9">
    <location>
        <position position="90"/>
    </location>
    <ligand>
        <name>Mg(2+)</name>
        <dbReference type="ChEBI" id="CHEBI:18420"/>
        <label>2</label>
    </ligand>
</feature>
<evidence type="ECO:0000256" key="5">
    <source>
        <dbReference type="ARBA" id="ARBA00019784"/>
    </source>
</evidence>
<keyword evidence="6 9" id="KW-0479">Metal-binding</keyword>
<dbReference type="Pfam" id="PF00459">
    <property type="entry name" value="Inositol_P"/>
    <property type="match status" value="1"/>
</dbReference>
<name>A0AAF1JXM8_9PROT</name>
<keyword evidence="8 9" id="KW-0460">Magnesium</keyword>
<dbReference type="Proteomes" id="UP001196068">
    <property type="component" value="Unassembled WGS sequence"/>
</dbReference>
<evidence type="ECO:0000256" key="10">
    <source>
        <dbReference type="RuleBase" id="RU364068"/>
    </source>
</evidence>
<dbReference type="FunFam" id="3.30.540.10:FF:000003">
    <property type="entry name" value="Inositol-1-monophosphatase"/>
    <property type="match status" value="1"/>
</dbReference>
<evidence type="ECO:0000256" key="7">
    <source>
        <dbReference type="ARBA" id="ARBA00022801"/>
    </source>
</evidence>
<evidence type="ECO:0000256" key="1">
    <source>
        <dbReference type="ARBA" id="ARBA00001033"/>
    </source>
</evidence>
<evidence type="ECO:0000256" key="9">
    <source>
        <dbReference type="PIRSR" id="PIRSR600760-2"/>
    </source>
</evidence>
<dbReference type="Gene3D" id="3.30.540.10">
    <property type="entry name" value="Fructose-1,6-Bisphosphatase, subunit A, domain 1"/>
    <property type="match status" value="1"/>
</dbReference>
<dbReference type="PROSITE" id="PS00629">
    <property type="entry name" value="IMP_1"/>
    <property type="match status" value="1"/>
</dbReference>
<dbReference type="Gene3D" id="3.40.190.80">
    <property type="match status" value="1"/>
</dbReference>
<dbReference type="InterPro" id="IPR020583">
    <property type="entry name" value="Inositol_monoP_metal-BS"/>
</dbReference>
<keyword evidence="7 10" id="KW-0378">Hydrolase</keyword>
<dbReference type="GO" id="GO:0046872">
    <property type="term" value="F:metal ion binding"/>
    <property type="evidence" value="ECO:0007669"/>
    <property type="project" value="UniProtKB-KW"/>
</dbReference>
<accession>A0AAF1JXM8</accession>